<dbReference type="Gene3D" id="3.40.50.1980">
    <property type="entry name" value="Nitrogenase molybdenum iron protein domain"/>
    <property type="match status" value="2"/>
</dbReference>
<dbReference type="OrthoDB" id="9793396at2"/>
<keyword evidence="3 6" id="KW-0813">Transport</keyword>
<name>A0A5B8SPA4_9GAMM</name>
<evidence type="ECO:0000256" key="2">
    <source>
        <dbReference type="ARBA" id="ARBA00011028"/>
    </source>
</evidence>
<dbReference type="Proteomes" id="UP000321272">
    <property type="component" value="Chromosome"/>
</dbReference>
<evidence type="ECO:0000256" key="7">
    <source>
        <dbReference type="SAM" id="Coils"/>
    </source>
</evidence>
<dbReference type="RefSeq" id="WP_147183209.1">
    <property type="nucleotide sequence ID" value="NZ_CP042382.1"/>
</dbReference>
<dbReference type="GO" id="GO:0030313">
    <property type="term" value="C:cell envelope"/>
    <property type="evidence" value="ECO:0007669"/>
    <property type="project" value="UniProtKB-SubCell"/>
</dbReference>
<dbReference type="PRINTS" id="PR00691">
    <property type="entry name" value="ADHESINB"/>
</dbReference>
<dbReference type="InterPro" id="IPR006127">
    <property type="entry name" value="ZnuA-like"/>
</dbReference>
<organism evidence="10 11">
    <name type="scientific">Pistricoccus aurantiacus</name>
    <dbReference type="NCBI Taxonomy" id="1883414"/>
    <lineage>
        <taxon>Bacteria</taxon>
        <taxon>Pseudomonadati</taxon>
        <taxon>Pseudomonadota</taxon>
        <taxon>Gammaproteobacteria</taxon>
        <taxon>Oceanospirillales</taxon>
        <taxon>Halomonadaceae</taxon>
        <taxon>Pistricoccus</taxon>
    </lineage>
</organism>
<feature type="region of interest" description="Disordered" evidence="8">
    <location>
        <begin position="123"/>
        <end position="143"/>
    </location>
</feature>
<feature type="coiled-coil region" evidence="7">
    <location>
        <begin position="170"/>
        <end position="197"/>
    </location>
</feature>
<dbReference type="GO" id="GO:0030001">
    <property type="term" value="P:metal ion transport"/>
    <property type="evidence" value="ECO:0007669"/>
    <property type="project" value="InterPro"/>
</dbReference>
<dbReference type="Pfam" id="PF01297">
    <property type="entry name" value="ZnuA"/>
    <property type="match status" value="1"/>
</dbReference>
<accession>A0A5B8SPA4</accession>
<keyword evidence="4" id="KW-0479">Metal-binding</keyword>
<evidence type="ECO:0000256" key="4">
    <source>
        <dbReference type="ARBA" id="ARBA00022723"/>
    </source>
</evidence>
<evidence type="ECO:0000256" key="5">
    <source>
        <dbReference type="ARBA" id="ARBA00022729"/>
    </source>
</evidence>
<dbReference type="EMBL" id="CP042382">
    <property type="protein sequence ID" value="QEA38141.1"/>
    <property type="molecule type" value="Genomic_DNA"/>
</dbReference>
<evidence type="ECO:0000313" key="11">
    <source>
        <dbReference type="Proteomes" id="UP000321272"/>
    </source>
</evidence>
<evidence type="ECO:0000256" key="8">
    <source>
        <dbReference type="SAM" id="MobiDB-lite"/>
    </source>
</evidence>
<reference evidence="10 11" key="1">
    <citation type="submission" date="2019-06" db="EMBL/GenBank/DDBJ databases">
        <title>Genome analyses of bacteria isolated from kimchi.</title>
        <authorList>
            <person name="Lee S."/>
            <person name="Ahn S."/>
            <person name="Roh S."/>
        </authorList>
    </citation>
    <scope>NUCLEOTIDE SEQUENCE [LARGE SCALE GENOMIC DNA]</scope>
    <source>
        <strain evidence="10 11">CBA4606</strain>
    </source>
</reference>
<proteinExistence type="inferred from homology"/>
<dbReference type="KEGG" id="paur:FGL86_03005"/>
<dbReference type="InterPro" id="IPR050492">
    <property type="entry name" value="Bact_metal-bind_prot9"/>
</dbReference>
<evidence type="ECO:0000313" key="10">
    <source>
        <dbReference type="EMBL" id="QEA38141.1"/>
    </source>
</evidence>
<dbReference type="InterPro" id="IPR006129">
    <property type="entry name" value="AdhesinB"/>
</dbReference>
<keyword evidence="5 9" id="KW-0732">Signal</keyword>
<evidence type="ECO:0000256" key="3">
    <source>
        <dbReference type="ARBA" id="ARBA00022448"/>
    </source>
</evidence>
<dbReference type="InterPro" id="IPR006128">
    <property type="entry name" value="Lipoprotein_PsaA-like"/>
</dbReference>
<protein>
    <submittedName>
        <fullName evidence="10">Metal ABC transporter substrate-binding protein</fullName>
    </submittedName>
</protein>
<gene>
    <name evidence="10" type="ORF">FGL86_03005</name>
</gene>
<evidence type="ECO:0000256" key="6">
    <source>
        <dbReference type="RuleBase" id="RU003512"/>
    </source>
</evidence>
<sequence length="314" mass="34219">MRRYMAGLVGMIVMIGVMASPTQAQEEAKPIPVVASFSVLADMIEQIGGDHVEVTSLVGPDSDSHAYSPSPRDARRIKQAQLVVFNGLQLEGWMARLLEAGDYGGVKVIASQGVATREDIEVEQEGHAAHAHDDHHHGDADPHAWLDAQRGKQYVINIRDGLIEADPAHAADYRKQADAYLAELETLDQEIHRLIETIPENQRLVVTNHDAFGYFGDAYGIRFLSPLGINTAAAPSARVMAQLIDTLREQGVKALFHENITNPSLIDQLAEESGLPIAGTLYSGALAREGEASHYSGMLRHNTRVIHEALGNTE</sequence>
<dbReference type="GO" id="GO:0007155">
    <property type="term" value="P:cell adhesion"/>
    <property type="evidence" value="ECO:0007669"/>
    <property type="project" value="InterPro"/>
</dbReference>
<comment type="subcellular location">
    <subcellularLocation>
        <location evidence="1">Cell envelope</location>
    </subcellularLocation>
</comment>
<dbReference type="PRINTS" id="PR00690">
    <property type="entry name" value="ADHESNFAMILY"/>
</dbReference>
<dbReference type="PANTHER" id="PTHR42953:SF1">
    <property type="entry name" value="METAL-BINDING PROTEIN HI_0362-RELATED"/>
    <property type="match status" value="1"/>
</dbReference>
<dbReference type="AlphaFoldDB" id="A0A5B8SPA4"/>
<keyword evidence="11" id="KW-1185">Reference proteome</keyword>
<dbReference type="SUPFAM" id="SSF53807">
    <property type="entry name" value="Helical backbone' metal receptor"/>
    <property type="match status" value="1"/>
</dbReference>
<comment type="similarity">
    <text evidence="2 6">Belongs to the bacterial solute-binding protein 9 family.</text>
</comment>
<dbReference type="PANTHER" id="PTHR42953">
    <property type="entry name" value="HIGH-AFFINITY ZINC UPTAKE SYSTEM PROTEIN ZNUA-RELATED"/>
    <property type="match status" value="1"/>
</dbReference>
<keyword evidence="7" id="KW-0175">Coiled coil</keyword>
<feature type="signal peptide" evidence="9">
    <location>
        <begin position="1"/>
        <end position="19"/>
    </location>
</feature>
<evidence type="ECO:0000256" key="1">
    <source>
        <dbReference type="ARBA" id="ARBA00004196"/>
    </source>
</evidence>
<evidence type="ECO:0000256" key="9">
    <source>
        <dbReference type="SAM" id="SignalP"/>
    </source>
</evidence>
<dbReference type="GO" id="GO:0046872">
    <property type="term" value="F:metal ion binding"/>
    <property type="evidence" value="ECO:0007669"/>
    <property type="project" value="UniProtKB-KW"/>
</dbReference>
<feature type="chain" id="PRO_5022990325" evidence="9">
    <location>
        <begin position="20"/>
        <end position="314"/>
    </location>
</feature>